<dbReference type="Pfam" id="PF00578">
    <property type="entry name" value="AhpC-TSA"/>
    <property type="match status" value="1"/>
</dbReference>
<dbReference type="GO" id="GO:0016491">
    <property type="term" value="F:oxidoreductase activity"/>
    <property type="evidence" value="ECO:0007669"/>
    <property type="project" value="InterPro"/>
</dbReference>
<dbReference type="InterPro" id="IPR050553">
    <property type="entry name" value="Thioredoxin_ResA/DsbE_sf"/>
</dbReference>
<feature type="signal peptide" evidence="1">
    <location>
        <begin position="1"/>
        <end position="23"/>
    </location>
</feature>
<dbReference type="RefSeq" id="WP_191003659.1">
    <property type="nucleotide sequence ID" value="NZ_JACXAD010000002.1"/>
</dbReference>
<feature type="domain" description="Thioredoxin" evidence="2">
    <location>
        <begin position="33"/>
        <end position="208"/>
    </location>
</feature>
<dbReference type="GO" id="GO:0016209">
    <property type="term" value="F:antioxidant activity"/>
    <property type="evidence" value="ECO:0007669"/>
    <property type="project" value="InterPro"/>
</dbReference>
<proteinExistence type="predicted"/>
<dbReference type="Proteomes" id="UP000612233">
    <property type="component" value="Unassembled WGS sequence"/>
</dbReference>
<accession>A0A927GHZ8</accession>
<dbReference type="SUPFAM" id="SSF52833">
    <property type="entry name" value="Thioredoxin-like"/>
    <property type="match status" value="1"/>
</dbReference>
<dbReference type="PANTHER" id="PTHR42852:SF13">
    <property type="entry name" value="PROTEIN DIPZ"/>
    <property type="match status" value="1"/>
</dbReference>
<dbReference type="EMBL" id="JACXAD010000002">
    <property type="protein sequence ID" value="MBD2766840.1"/>
    <property type="molecule type" value="Genomic_DNA"/>
</dbReference>
<evidence type="ECO:0000313" key="4">
    <source>
        <dbReference type="Proteomes" id="UP000612233"/>
    </source>
</evidence>
<dbReference type="PROSITE" id="PS51352">
    <property type="entry name" value="THIOREDOXIN_2"/>
    <property type="match status" value="1"/>
</dbReference>
<name>A0A927GHZ8_9BACT</name>
<organism evidence="3 4">
    <name type="scientific">Hymenobacter montanus</name>
    <dbReference type="NCBI Taxonomy" id="2771359"/>
    <lineage>
        <taxon>Bacteria</taxon>
        <taxon>Pseudomonadati</taxon>
        <taxon>Bacteroidota</taxon>
        <taxon>Cytophagia</taxon>
        <taxon>Cytophagales</taxon>
        <taxon>Hymenobacteraceae</taxon>
        <taxon>Hymenobacter</taxon>
    </lineage>
</organism>
<dbReference type="PANTHER" id="PTHR42852">
    <property type="entry name" value="THIOL:DISULFIDE INTERCHANGE PROTEIN DSBE"/>
    <property type="match status" value="1"/>
</dbReference>
<protein>
    <submittedName>
        <fullName evidence="3">Redoxin domain-containing protein</fullName>
    </submittedName>
</protein>
<dbReference type="Gene3D" id="3.40.30.10">
    <property type="entry name" value="Glutaredoxin"/>
    <property type="match status" value="1"/>
</dbReference>
<evidence type="ECO:0000313" key="3">
    <source>
        <dbReference type="EMBL" id="MBD2766840.1"/>
    </source>
</evidence>
<gene>
    <name evidence="3" type="ORF">IC235_02910</name>
</gene>
<sequence length="208" mass="22757">MPSFSFSLPSLVAAGLMALPVFATTVANAPTRLQAHQPARPFMVTDITGQPVSLTTLKGHKVLLAFMRNVGCPVCNLRMYQLVAQADYFKAHNLTVVAVYESSAENMRKYLVGQTIPFTMVANPDESLYKLYDVEVSGSKAMKSMFHGVIGKASEGKKLFVQPVPQDGNKTRIGAEFLLDEQGIVAVAHYGRYIGDDLPLADIKKFIE</sequence>
<keyword evidence="1" id="KW-0732">Signal</keyword>
<comment type="caution">
    <text evidence="3">The sequence shown here is derived from an EMBL/GenBank/DDBJ whole genome shotgun (WGS) entry which is preliminary data.</text>
</comment>
<keyword evidence="4" id="KW-1185">Reference proteome</keyword>
<evidence type="ECO:0000259" key="2">
    <source>
        <dbReference type="PROSITE" id="PS51352"/>
    </source>
</evidence>
<feature type="chain" id="PRO_5037049479" evidence="1">
    <location>
        <begin position="24"/>
        <end position="208"/>
    </location>
</feature>
<reference evidence="3" key="1">
    <citation type="submission" date="2020-09" db="EMBL/GenBank/DDBJ databases">
        <authorList>
            <person name="Kim M.K."/>
        </authorList>
    </citation>
    <scope>NUCLEOTIDE SEQUENCE</scope>
    <source>
        <strain evidence="3">BT664</strain>
    </source>
</reference>
<evidence type="ECO:0000256" key="1">
    <source>
        <dbReference type="SAM" id="SignalP"/>
    </source>
</evidence>
<dbReference type="AlphaFoldDB" id="A0A927GHZ8"/>
<dbReference type="InterPro" id="IPR013766">
    <property type="entry name" value="Thioredoxin_domain"/>
</dbReference>
<dbReference type="InterPro" id="IPR036249">
    <property type="entry name" value="Thioredoxin-like_sf"/>
</dbReference>
<dbReference type="InterPro" id="IPR000866">
    <property type="entry name" value="AhpC/TSA"/>
</dbReference>